<accession>A0A9Y2B9N9</accession>
<evidence type="ECO:0000256" key="1">
    <source>
        <dbReference type="SAM" id="SignalP"/>
    </source>
</evidence>
<dbReference type="AlphaFoldDB" id="A0A9Y2B9N9"/>
<evidence type="ECO:0000313" key="2">
    <source>
        <dbReference type="EMBL" id="WIW96471.1"/>
    </source>
</evidence>
<organism evidence="2 3">
    <name type="scientific">Altererythrobacter rubellus</name>
    <dbReference type="NCBI Taxonomy" id="2173831"/>
    <lineage>
        <taxon>Bacteria</taxon>
        <taxon>Pseudomonadati</taxon>
        <taxon>Pseudomonadota</taxon>
        <taxon>Alphaproteobacteria</taxon>
        <taxon>Sphingomonadales</taxon>
        <taxon>Erythrobacteraceae</taxon>
        <taxon>Altererythrobacter</taxon>
    </lineage>
</organism>
<dbReference type="RefSeq" id="WP_285976777.1">
    <property type="nucleotide sequence ID" value="NZ_CP127221.1"/>
</dbReference>
<evidence type="ECO:0000313" key="3">
    <source>
        <dbReference type="Proteomes" id="UP001231445"/>
    </source>
</evidence>
<feature type="chain" id="PRO_5040999400" evidence="1">
    <location>
        <begin position="19"/>
        <end position="117"/>
    </location>
</feature>
<sequence>MKKIILPLLSVFALAACGEEPAPAPEAEAAEAVVEAPVEPALPAPNQEIFSTVFAASCPSAKPVNTAACRRAGMGSDDVICEYGLGEDEYLRNKATLTAGDGEWVLTDTETVCATGA</sequence>
<dbReference type="PROSITE" id="PS51257">
    <property type="entry name" value="PROKAR_LIPOPROTEIN"/>
    <property type="match status" value="1"/>
</dbReference>
<keyword evidence="2" id="KW-0449">Lipoprotein</keyword>
<protein>
    <submittedName>
        <fullName evidence="2">Lipoprotein</fullName>
    </submittedName>
</protein>
<gene>
    <name evidence="2" type="ORF">QQX03_05060</name>
</gene>
<keyword evidence="3" id="KW-1185">Reference proteome</keyword>
<name>A0A9Y2B9N9_9SPHN</name>
<feature type="signal peptide" evidence="1">
    <location>
        <begin position="1"/>
        <end position="18"/>
    </location>
</feature>
<dbReference type="KEGG" id="arue:QQX03_05060"/>
<reference evidence="2 3" key="1">
    <citation type="submission" date="2023-06" db="EMBL/GenBank/DDBJ databases">
        <title>Altererythrobacter rubellus NBRC 112769 genome.</title>
        <authorList>
            <person name="Zhang K."/>
        </authorList>
    </citation>
    <scope>NUCLEOTIDE SEQUENCE [LARGE SCALE GENOMIC DNA]</scope>
    <source>
        <strain evidence="2 3">NBRC 112769</strain>
    </source>
</reference>
<proteinExistence type="predicted"/>
<dbReference type="EMBL" id="CP127221">
    <property type="protein sequence ID" value="WIW96471.1"/>
    <property type="molecule type" value="Genomic_DNA"/>
</dbReference>
<dbReference type="Proteomes" id="UP001231445">
    <property type="component" value="Chromosome"/>
</dbReference>
<keyword evidence="1" id="KW-0732">Signal</keyword>